<evidence type="ECO:0000313" key="1">
    <source>
        <dbReference type="EMBL" id="RJO80232.1"/>
    </source>
</evidence>
<proteinExistence type="predicted"/>
<reference evidence="1 2" key="1">
    <citation type="submission" date="2018-09" db="EMBL/GenBank/DDBJ databases">
        <title>YIM PH21274 draft genome.</title>
        <authorList>
            <person name="Miao C."/>
        </authorList>
    </citation>
    <scope>NUCLEOTIDE SEQUENCE [LARGE SCALE GENOMIC DNA]</scope>
    <source>
        <strain evidence="1 2">YIM PH 21724</strain>
    </source>
</reference>
<dbReference type="Proteomes" id="UP000266677">
    <property type="component" value="Unassembled WGS sequence"/>
</dbReference>
<dbReference type="AlphaFoldDB" id="A0A3A4L1D1"/>
<sequence length="133" mass="15181">MVILTTDHPAVGLSLKELRDCRFAVAEQLHYRRRIGAPIPAWLRRLHDRLDAELRARMSADGPEPEAAQQDSEMIGTPEAATILECTARHVRRLAADLDGQRIGREWIFHRGTVTEYARARKEHPPWPQTRAS</sequence>
<gene>
    <name evidence="1" type="ORF">D5S18_00310</name>
</gene>
<comment type="caution">
    <text evidence="1">The sequence shown here is derived from an EMBL/GenBank/DDBJ whole genome shotgun (WGS) entry which is preliminary data.</text>
</comment>
<protein>
    <submittedName>
        <fullName evidence="1">Uncharacterized protein</fullName>
    </submittedName>
</protein>
<organism evidence="1 2">
    <name type="scientific">Nocardia panacis</name>
    <dbReference type="NCBI Taxonomy" id="2340916"/>
    <lineage>
        <taxon>Bacteria</taxon>
        <taxon>Bacillati</taxon>
        <taxon>Actinomycetota</taxon>
        <taxon>Actinomycetes</taxon>
        <taxon>Mycobacteriales</taxon>
        <taxon>Nocardiaceae</taxon>
        <taxon>Nocardia</taxon>
    </lineage>
</organism>
<accession>A0A3A4L1D1</accession>
<dbReference type="EMBL" id="QZFU01000005">
    <property type="protein sequence ID" value="RJO80232.1"/>
    <property type="molecule type" value="Genomic_DNA"/>
</dbReference>
<evidence type="ECO:0000313" key="2">
    <source>
        <dbReference type="Proteomes" id="UP000266677"/>
    </source>
</evidence>
<keyword evidence="2" id="KW-1185">Reference proteome</keyword>
<name>A0A3A4L1D1_9NOCA</name>